<reference evidence="2" key="1">
    <citation type="submission" date="2020-05" db="EMBL/GenBank/DDBJ databases">
        <title>Complete genome sequence of Bradyrhizobium diazoefficiens XF5 isolated from soybean nodule.</title>
        <authorList>
            <person name="Noda R."/>
            <person name="Kakizaki K."/>
            <person name="Minamisawa K."/>
        </authorList>
    </citation>
    <scope>NUCLEOTIDE SEQUENCE</scope>
    <source>
        <strain evidence="2">XF5</strain>
    </source>
</reference>
<dbReference type="EMBL" id="AP023095">
    <property type="protein sequence ID" value="BCE53677.1"/>
    <property type="molecule type" value="Genomic_DNA"/>
</dbReference>
<proteinExistence type="predicted"/>
<dbReference type="AlphaFoldDB" id="A0A810AEX8"/>
<protein>
    <submittedName>
        <fullName evidence="3">Uncharacterized protein</fullName>
    </submittedName>
</protein>
<evidence type="ECO:0000313" key="2">
    <source>
        <dbReference type="EMBL" id="BCE53677.1"/>
    </source>
</evidence>
<sequence>MPPTGHKVSSESLEDFRRIYEEASGEEIATEEATEMAHGLLALFRLISRPLPGGNEKPPLSPPSPALSAAEEL</sequence>
<feature type="region of interest" description="Disordered" evidence="1">
    <location>
        <begin position="51"/>
        <end position="73"/>
    </location>
</feature>
<gene>
    <name evidence="2" type="ORF">XF5B_11890</name>
    <name evidence="3" type="ORF">XF6B_11960</name>
</gene>
<accession>A0A810AEX8</accession>
<evidence type="ECO:0000313" key="3">
    <source>
        <dbReference type="EMBL" id="BCE62397.1"/>
    </source>
</evidence>
<name>A0A810AEX8_9BRAD</name>
<evidence type="ECO:0000256" key="1">
    <source>
        <dbReference type="SAM" id="MobiDB-lite"/>
    </source>
</evidence>
<dbReference type="EMBL" id="AP023096">
    <property type="protein sequence ID" value="BCE62397.1"/>
    <property type="molecule type" value="Genomic_DNA"/>
</dbReference>
<organism evidence="3">
    <name type="scientific">Bradyrhizobium diazoefficiens</name>
    <dbReference type="NCBI Taxonomy" id="1355477"/>
    <lineage>
        <taxon>Bacteria</taxon>
        <taxon>Pseudomonadati</taxon>
        <taxon>Pseudomonadota</taxon>
        <taxon>Alphaproteobacteria</taxon>
        <taxon>Hyphomicrobiales</taxon>
        <taxon>Nitrobacteraceae</taxon>
        <taxon>Bradyrhizobium</taxon>
    </lineage>
</organism>
<reference evidence="3" key="2">
    <citation type="submission" date="2020-05" db="EMBL/GenBank/DDBJ databases">
        <title>Complete genome sequence of Bradyrhizobium diazoefficiens XF6 isolated from soybean nodule.</title>
        <authorList>
            <person name="Noda R."/>
            <person name="Kakizaki K."/>
            <person name="Minamisawa K."/>
        </authorList>
    </citation>
    <scope>NUCLEOTIDE SEQUENCE</scope>
    <source>
        <strain evidence="3">XF6</strain>
    </source>
</reference>